<dbReference type="Proteomes" id="UP001209878">
    <property type="component" value="Unassembled WGS sequence"/>
</dbReference>
<name>A0AAD9NVZ7_RIDPI</name>
<reference evidence="1" key="1">
    <citation type="journal article" date="2023" name="Mol. Biol. Evol.">
        <title>Third-Generation Sequencing Reveals the Adaptive Role of the Epigenome in Three Deep-Sea Polychaetes.</title>
        <authorList>
            <person name="Perez M."/>
            <person name="Aroh O."/>
            <person name="Sun Y."/>
            <person name="Lan Y."/>
            <person name="Juniper S.K."/>
            <person name="Young C.R."/>
            <person name="Angers B."/>
            <person name="Qian P.Y."/>
        </authorList>
    </citation>
    <scope>NUCLEOTIDE SEQUENCE</scope>
    <source>
        <strain evidence="1">R07B-5</strain>
    </source>
</reference>
<evidence type="ECO:0000313" key="1">
    <source>
        <dbReference type="EMBL" id="KAK2182064.1"/>
    </source>
</evidence>
<proteinExistence type="predicted"/>
<dbReference type="AlphaFoldDB" id="A0AAD9NVZ7"/>
<comment type="caution">
    <text evidence="1">The sequence shown here is derived from an EMBL/GenBank/DDBJ whole genome shotgun (WGS) entry which is preliminary data.</text>
</comment>
<keyword evidence="2" id="KW-1185">Reference proteome</keyword>
<dbReference type="EMBL" id="JAODUO010000369">
    <property type="protein sequence ID" value="KAK2182064.1"/>
    <property type="molecule type" value="Genomic_DNA"/>
</dbReference>
<accession>A0AAD9NVZ7</accession>
<sequence length="101" mass="10595">MLLIVIADSFDETLPKPGKFIGGRLNCGWSLGALRVERQCCTWRTTSTTNSDTRTVAMADNTAAITSEVMAVPVEPEVAATAPAPVCAAAVIAENGNKCLL</sequence>
<evidence type="ECO:0000313" key="2">
    <source>
        <dbReference type="Proteomes" id="UP001209878"/>
    </source>
</evidence>
<gene>
    <name evidence="1" type="ORF">NP493_369g06000</name>
</gene>
<protein>
    <submittedName>
        <fullName evidence="1">Uncharacterized protein</fullName>
    </submittedName>
</protein>
<organism evidence="1 2">
    <name type="scientific">Ridgeia piscesae</name>
    <name type="common">Tubeworm</name>
    <dbReference type="NCBI Taxonomy" id="27915"/>
    <lineage>
        <taxon>Eukaryota</taxon>
        <taxon>Metazoa</taxon>
        <taxon>Spiralia</taxon>
        <taxon>Lophotrochozoa</taxon>
        <taxon>Annelida</taxon>
        <taxon>Polychaeta</taxon>
        <taxon>Sedentaria</taxon>
        <taxon>Canalipalpata</taxon>
        <taxon>Sabellida</taxon>
        <taxon>Siboglinidae</taxon>
        <taxon>Ridgeia</taxon>
    </lineage>
</organism>